<proteinExistence type="predicted"/>
<evidence type="ECO:0000313" key="2">
    <source>
        <dbReference type="EMBL" id="WZK91182.1"/>
    </source>
</evidence>
<keyword evidence="2" id="KW-0614">Plasmid</keyword>
<evidence type="ECO:0008006" key="4">
    <source>
        <dbReference type="Google" id="ProtNLM"/>
    </source>
</evidence>
<keyword evidence="1" id="KW-1133">Transmembrane helix</keyword>
<feature type="transmembrane region" description="Helical" evidence="1">
    <location>
        <begin position="146"/>
        <end position="165"/>
    </location>
</feature>
<reference evidence="2 3" key="1">
    <citation type="submission" date="2023-04" db="EMBL/GenBank/DDBJ databases">
        <title>Complete genome sequence of Alisedimentitalea scapharcae.</title>
        <authorList>
            <person name="Rong J.-C."/>
            <person name="Yi M.-L."/>
            <person name="Zhao Q."/>
        </authorList>
    </citation>
    <scope>NUCLEOTIDE SEQUENCE [LARGE SCALE GENOMIC DNA]</scope>
    <source>
        <strain evidence="2 3">KCTC 42119</strain>
        <plasmid evidence="2 3">unnamed4</plasmid>
    </source>
</reference>
<geneLocation type="plasmid" evidence="2 3">
    <name>unnamed4</name>
</geneLocation>
<dbReference type="RefSeq" id="WP_343211887.1">
    <property type="nucleotide sequence ID" value="NZ_CP123585.1"/>
</dbReference>
<keyword evidence="3" id="KW-1185">Reference proteome</keyword>
<evidence type="ECO:0000256" key="1">
    <source>
        <dbReference type="SAM" id="Phobius"/>
    </source>
</evidence>
<dbReference type="EMBL" id="CP123585">
    <property type="protein sequence ID" value="WZK91182.1"/>
    <property type="molecule type" value="Genomic_DNA"/>
</dbReference>
<feature type="transmembrane region" description="Helical" evidence="1">
    <location>
        <begin position="48"/>
        <end position="67"/>
    </location>
</feature>
<name>A0ABZ2XYX2_9RHOB</name>
<feature type="transmembrane region" description="Helical" evidence="1">
    <location>
        <begin position="7"/>
        <end position="28"/>
    </location>
</feature>
<organism evidence="2 3">
    <name type="scientific">Aliisedimentitalea scapharcae</name>
    <dbReference type="NCBI Taxonomy" id="1524259"/>
    <lineage>
        <taxon>Bacteria</taxon>
        <taxon>Pseudomonadati</taxon>
        <taxon>Pseudomonadota</taxon>
        <taxon>Alphaproteobacteria</taxon>
        <taxon>Rhodobacterales</taxon>
        <taxon>Roseobacteraceae</taxon>
        <taxon>Aliisedimentitalea</taxon>
    </lineage>
</organism>
<feature type="transmembrane region" description="Helical" evidence="1">
    <location>
        <begin position="120"/>
        <end position="139"/>
    </location>
</feature>
<keyword evidence="1" id="KW-0472">Membrane</keyword>
<keyword evidence="1" id="KW-0812">Transmembrane</keyword>
<feature type="transmembrane region" description="Helical" evidence="1">
    <location>
        <begin position="79"/>
        <end position="100"/>
    </location>
</feature>
<dbReference type="Proteomes" id="UP001623232">
    <property type="component" value="Plasmid unnamed4"/>
</dbReference>
<evidence type="ECO:0000313" key="3">
    <source>
        <dbReference type="Proteomes" id="UP001623232"/>
    </source>
</evidence>
<sequence>MRKLSATTALGVGCIAFALILAFVWIPLDTDTGLVERSRGQYVVGDSLAPTLAAAFILISGLLLLLERGGENDRPSRNNVIYIGAITLFGVIGIVVMRWAGPVAANLFGGEDYRLLRDTIPWKYTGFVLGGGFMVFAMTSFVEQRLTWRAALIALVAVAGIIVLYDLPFDDVLLPPNGDV</sequence>
<protein>
    <recommendedName>
        <fullName evidence="4">Tripartite tricarboxylate transporter TctB family protein</fullName>
    </recommendedName>
</protein>
<accession>A0ABZ2XYX2</accession>
<gene>
    <name evidence="2" type="ORF">QEZ52_21720</name>
</gene>